<accession>A0A7K1L4D3</accession>
<keyword evidence="4" id="KW-1185">Reference proteome</keyword>
<protein>
    <submittedName>
        <fullName evidence="3">Uncharacterized protein</fullName>
    </submittedName>
</protein>
<feature type="transmembrane region" description="Helical" evidence="2">
    <location>
        <begin position="145"/>
        <end position="167"/>
    </location>
</feature>
<feature type="compositionally biased region" description="Low complexity" evidence="1">
    <location>
        <begin position="76"/>
        <end position="91"/>
    </location>
</feature>
<comment type="caution">
    <text evidence="3">The sequence shown here is derived from an EMBL/GenBank/DDBJ whole genome shotgun (WGS) entry which is preliminary data.</text>
</comment>
<keyword evidence="2" id="KW-0472">Membrane</keyword>
<dbReference type="RefSeq" id="WP_156218422.1">
    <property type="nucleotide sequence ID" value="NZ_WOFH01000007.1"/>
</dbReference>
<feature type="compositionally biased region" description="Basic and acidic residues" evidence="1">
    <location>
        <begin position="1"/>
        <end position="13"/>
    </location>
</feature>
<dbReference type="AlphaFoldDB" id="A0A7K1L4D3"/>
<evidence type="ECO:0000313" key="3">
    <source>
        <dbReference type="EMBL" id="MUN39294.1"/>
    </source>
</evidence>
<evidence type="ECO:0000256" key="2">
    <source>
        <dbReference type="SAM" id="Phobius"/>
    </source>
</evidence>
<evidence type="ECO:0000313" key="4">
    <source>
        <dbReference type="Proteomes" id="UP000432015"/>
    </source>
</evidence>
<dbReference type="Proteomes" id="UP000432015">
    <property type="component" value="Unassembled WGS sequence"/>
</dbReference>
<name>A0A7K1L4D3_9ACTN</name>
<reference evidence="3 4" key="1">
    <citation type="submission" date="2019-11" db="EMBL/GenBank/DDBJ databases">
        <authorList>
            <person name="Cao P."/>
        </authorList>
    </citation>
    <scope>NUCLEOTIDE SEQUENCE [LARGE SCALE GENOMIC DNA]</scope>
    <source>
        <strain evidence="3 4">NEAU-AAG5</strain>
    </source>
</reference>
<feature type="compositionally biased region" description="Basic residues" evidence="1">
    <location>
        <begin position="22"/>
        <end position="32"/>
    </location>
</feature>
<proteinExistence type="predicted"/>
<feature type="compositionally biased region" description="Low complexity" evidence="1">
    <location>
        <begin position="186"/>
        <end position="201"/>
    </location>
</feature>
<feature type="region of interest" description="Disordered" evidence="1">
    <location>
        <begin position="178"/>
        <end position="201"/>
    </location>
</feature>
<keyword evidence="2" id="KW-0812">Transmembrane</keyword>
<evidence type="ECO:0000256" key="1">
    <source>
        <dbReference type="SAM" id="MobiDB-lite"/>
    </source>
</evidence>
<sequence length="387" mass="39619">MDSDDPGRREGGPRRAPVSRSGRGRAAPRRTSGRSAAPRGAGQGRPGRRPRPAPRPEVPRPEVPYQDPAGYEAPYDDAPYQDQAYQDQAYQEPVYAEAPRETRRPAKGRKRPSGRGGSRTPRRPAASGGDPGSARRPRAALGSRAYFGAAGALGAVVIVGLGAVVLLRGGDDPVPTHAPAAVIGRPAGSGPSPTSYSSSPTSAAYAGIAARTSDAGPLTAGEAFPPSAATVSVPDSDAKLTLRTKRLDGDCAAAVWGATVAADLRRGGCTQAARGLYASTGRGERAYGMAVAVFNLAGSADADRFVGLLDRTRGGGFVRPPAATGPLGAFGQGFGMARGLAMGHFAVVSWAQRLDGGGDERDETLLSLLIEGGKAPAVLGRAARAPR</sequence>
<feature type="region of interest" description="Disordered" evidence="1">
    <location>
        <begin position="1"/>
        <end position="137"/>
    </location>
</feature>
<keyword evidence="2" id="KW-1133">Transmembrane helix</keyword>
<organism evidence="3 4">
    <name type="scientific">Actinomadura litoris</name>
    <dbReference type="NCBI Taxonomy" id="2678616"/>
    <lineage>
        <taxon>Bacteria</taxon>
        <taxon>Bacillati</taxon>
        <taxon>Actinomycetota</taxon>
        <taxon>Actinomycetes</taxon>
        <taxon>Streptosporangiales</taxon>
        <taxon>Thermomonosporaceae</taxon>
        <taxon>Actinomadura</taxon>
    </lineage>
</organism>
<dbReference type="EMBL" id="WOFH01000007">
    <property type="protein sequence ID" value="MUN39294.1"/>
    <property type="molecule type" value="Genomic_DNA"/>
</dbReference>
<gene>
    <name evidence="3" type="ORF">GNZ18_22220</name>
</gene>